<dbReference type="InterPro" id="IPR005106">
    <property type="entry name" value="Asp/hSer_DH_NAD-bd"/>
</dbReference>
<dbReference type="CDD" id="cd04881">
    <property type="entry name" value="ACT_HSDH-Hom"/>
    <property type="match status" value="1"/>
</dbReference>
<organism evidence="21 22">
    <name type="scientific">Tepidibacillus decaturensis</name>
    <dbReference type="NCBI Taxonomy" id="1413211"/>
    <lineage>
        <taxon>Bacteria</taxon>
        <taxon>Bacillati</taxon>
        <taxon>Bacillota</taxon>
        <taxon>Bacilli</taxon>
        <taxon>Bacillales</taxon>
        <taxon>Bacillaceae</taxon>
        <taxon>Tepidibacillus</taxon>
    </lineage>
</organism>
<evidence type="ECO:0000313" key="21">
    <source>
        <dbReference type="EMBL" id="KXG43073.1"/>
    </source>
</evidence>
<keyword evidence="10 17" id="KW-0521">NADP</keyword>
<dbReference type="InterPro" id="IPR045865">
    <property type="entry name" value="ACT-like_dom_sf"/>
</dbReference>
<evidence type="ECO:0000259" key="20">
    <source>
        <dbReference type="PROSITE" id="PS51671"/>
    </source>
</evidence>
<dbReference type="UniPathway" id="UPA00050">
    <property type="reaction ID" value="UER00063"/>
</dbReference>
<keyword evidence="9" id="KW-0479">Metal-binding</keyword>
<dbReference type="InterPro" id="IPR036291">
    <property type="entry name" value="NAD(P)-bd_dom_sf"/>
</dbReference>
<keyword evidence="11 18" id="KW-0560">Oxidoreductase</keyword>
<feature type="binding site" evidence="17">
    <location>
        <position position="108"/>
    </location>
    <ligand>
        <name>NADPH</name>
        <dbReference type="ChEBI" id="CHEBI:57783"/>
    </ligand>
</feature>
<evidence type="ECO:0000256" key="17">
    <source>
        <dbReference type="PIRSR" id="PIRSR000098-2"/>
    </source>
</evidence>
<evidence type="ECO:0000256" key="6">
    <source>
        <dbReference type="ARBA" id="ARBA00013376"/>
    </source>
</evidence>
<comment type="caution">
    <text evidence="21">The sequence shown here is derived from an EMBL/GenBank/DDBJ whole genome shotgun (WGS) entry which is preliminary data.</text>
</comment>
<feature type="binding site" evidence="17">
    <location>
        <begin position="12"/>
        <end position="19"/>
    </location>
    <ligand>
        <name>NADP(+)</name>
        <dbReference type="ChEBI" id="CHEBI:58349"/>
    </ligand>
</feature>
<dbReference type="GO" id="GO:0046872">
    <property type="term" value="F:metal ion binding"/>
    <property type="evidence" value="ECO:0007669"/>
    <property type="project" value="UniProtKB-KW"/>
</dbReference>
<dbReference type="GO" id="GO:0004412">
    <property type="term" value="F:homoserine dehydrogenase activity"/>
    <property type="evidence" value="ECO:0007669"/>
    <property type="project" value="UniProtKB-EC"/>
</dbReference>
<evidence type="ECO:0000256" key="9">
    <source>
        <dbReference type="ARBA" id="ARBA00022723"/>
    </source>
</evidence>
<dbReference type="GO" id="GO:0009088">
    <property type="term" value="P:threonine biosynthetic process"/>
    <property type="evidence" value="ECO:0007669"/>
    <property type="project" value="UniProtKB-UniPathway"/>
</dbReference>
<dbReference type="GO" id="GO:0009086">
    <property type="term" value="P:methionine biosynthetic process"/>
    <property type="evidence" value="ECO:0007669"/>
    <property type="project" value="UniProtKB-KW"/>
</dbReference>
<keyword evidence="12" id="KW-0520">NAD</keyword>
<dbReference type="Gene3D" id="3.30.360.10">
    <property type="entry name" value="Dihydrodipicolinate Reductase, domain 2"/>
    <property type="match status" value="1"/>
</dbReference>
<dbReference type="Pfam" id="PF00742">
    <property type="entry name" value="Homoserine_dh"/>
    <property type="match status" value="1"/>
</dbReference>
<evidence type="ECO:0000256" key="7">
    <source>
        <dbReference type="ARBA" id="ARBA00022605"/>
    </source>
</evidence>
<dbReference type="FunFam" id="3.40.50.720:FF:000062">
    <property type="entry name" value="Homoserine dehydrogenase"/>
    <property type="match status" value="1"/>
</dbReference>
<dbReference type="GO" id="GO:0050661">
    <property type="term" value="F:NADP binding"/>
    <property type="evidence" value="ECO:0007669"/>
    <property type="project" value="InterPro"/>
</dbReference>
<keyword evidence="22" id="KW-1185">Reference proteome</keyword>
<evidence type="ECO:0000256" key="18">
    <source>
        <dbReference type="RuleBase" id="RU000579"/>
    </source>
</evidence>
<dbReference type="PROSITE" id="PS51671">
    <property type="entry name" value="ACT"/>
    <property type="match status" value="1"/>
</dbReference>
<feature type="active site" description="Proton donor" evidence="16">
    <location>
        <position position="208"/>
    </location>
</feature>
<evidence type="ECO:0000256" key="15">
    <source>
        <dbReference type="ARBA" id="ARBA00048841"/>
    </source>
</evidence>
<dbReference type="Pfam" id="PF03447">
    <property type="entry name" value="NAD_binding_3"/>
    <property type="match status" value="1"/>
</dbReference>
<name>A0A135L2K1_9BACI</name>
<evidence type="ECO:0000256" key="14">
    <source>
        <dbReference type="ARBA" id="ARBA00023167"/>
    </source>
</evidence>
<comment type="pathway">
    <text evidence="2 18">Amino-acid biosynthesis; L-threonine biosynthesis; L-threonine from L-aspartate: step 3/5.</text>
</comment>
<dbReference type="Gene3D" id="3.30.70.260">
    <property type="match status" value="1"/>
</dbReference>
<dbReference type="InterPro" id="IPR019811">
    <property type="entry name" value="HDH_CS"/>
</dbReference>
<comment type="cofactor">
    <cofactor evidence="1">
        <name>a metal cation</name>
        <dbReference type="ChEBI" id="CHEBI:25213"/>
    </cofactor>
</comment>
<accession>A0A135L2K1</accession>
<sequence>MSGEKEIKVGLLGLGTVGTGVAKLIEGHQEDLIKQTGNRITIQKILVQDKDKKREISIDKQLVTDDPWEVLKDSEIDVIIEVMGNIHPTYEYLMFALEKGKHVVTANKDLMALHGAELLAMASEHHCDLYYEASVAGGIPIIRALVEGFASDRITKVVGIVNGTTNYILSKMSEEGLPFDEVLVKAQELGYAEADPTSDVEGYDAARKMAILSNLAFHMDVNVHDVEVKGITKVTEEDIRFGKQLGYEIKLLGIAKQNDNLLEVSIQPTMVNKHHPLAKVSGVYNAIYVYGEAVGETMFYGPGAGQLPTATAVVSDLVTVIKQMNLGVNGRGVVAPYRPKQLKSDDLITSRYFIRLRVLDQIGVLAKITQHMAEHMISLQEILQLPDTEEQKAQLILITHETSKAQLNKFLALMEKLEIIDQISSVYPVEEGEIA</sequence>
<dbReference type="OrthoDB" id="9808167at2"/>
<dbReference type="SUPFAM" id="SSF55347">
    <property type="entry name" value="Glyceraldehyde-3-phosphate dehydrogenase-like, C-terminal domain"/>
    <property type="match status" value="1"/>
</dbReference>
<dbReference type="PIRSF" id="PIRSF000098">
    <property type="entry name" value="Homoser_dehydrog"/>
    <property type="match status" value="1"/>
</dbReference>
<dbReference type="PANTHER" id="PTHR43331:SF1">
    <property type="entry name" value="HOMOSERINE DEHYDROGENASE"/>
    <property type="match status" value="1"/>
</dbReference>
<evidence type="ECO:0000256" key="1">
    <source>
        <dbReference type="ARBA" id="ARBA00001920"/>
    </source>
</evidence>
<evidence type="ECO:0000256" key="16">
    <source>
        <dbReference type="PIRSR" id="PIRSR000098-1"/>
    </source>
</evidence>
<dbReference type="InterPro" id="IPR016204">
    <property type="entry name" value="HDH"/>
</dbReference>
<comment type="similarity">
    <text evidence="4 19">Belongs to the homoserine dehydrogenase family.</text>
</comment>
<gene>
    <name evidence="21" type="ORF">U473_02805</name>
</gene>
<dbReference type="SUPFAM" id="SSF55021">
    <property type="entry name" value="ACT-like"/>
    <property type="match status" value="1"/>
</dbReference>
<feature type="binding site" evidence="17">
    <location>
        <position position="193"/>
    </location>
    <ligand>
        <name>L-homoserine</name>
        <dbReference type="ChEBI" id="CHEBI:57476"/>
    </ligand>
</feature>
<dbReference type="PANTHER" id="PTHR43331">
    <property type="entry name" value="HOMOSERINE DEHYDROGENASE"/>
    <property type="match status" value="1"/>
</dbReference>
<evidence type="ECO:0000256" key="11">
    <source>
        <dbReference type="ARBA" id="ARBA00023002"/>
    </source>
</evidence>
<evidence type="ECO:0000256" key="4">
    <source>
        <dbReference type="ARBA" id="ARBA00006753"/>
    </source>
</evidence>
<evidence type="ECO:0000313" key="22">
    <source>
        <dbReference type="Proteomes" id="UP000070352"/>
    </source>
</evidence>
<dbReference type="SUPFAM" id="SSF51735">
    <property type="entry name" value="NAD(P)-binding Rossmann-fold domains"/>
    <property type="match status" value="1"/>
</dbReference>
<evidence type="ECO:0000256" key="5">
    <source>
        <dbReference type="ARBA" id="ARBA00013213"/>
    </source>
</evidence>
<dbReference type="FunFam" id="3.30.360.10:FF:000005">
    <property type="entry name" value="Homoserine dehydrogenase"/>
    <property type="match status" value="1"/>
</dbReference>
<dbReference type="InterPro" id="IPR001342">
    <property type="entry name" value="HDH_cat"/>
</dbReference>
<dbReference type="NCBIfam" id="NF004976">
    <property type="entry name" value="PRK06349.1"/>
    <property type="match status" value="1"/>
</dbReference>
<keyword evidence="7 18" id="KW-0028">Amino-acid biosynthesis</keyword>
<evidence type="ECO:0000256" key="13">
    <source>
        <dbReference type="ARBA" id="ARBA00023053"/>
    </source>
</evidence>
<dbReference type="UniPathway" id="UPA00051">
    <property type="reaction ID" value="UER00465"/>
</dbReference>
<keyword evidence="14 18" id="KW-0486">Methionine biosynthesis</keyword>
<proteinExistence type="inferred from homology"/>
<dbReference type="Proteomes" id="UP000070352">
    <property type="component" value="Unassembled WGS sequence"/>
</dbReference>
<comment type="pathway">
    <text evidence="3 18">Amino-acid biosynthesis; L-methionine biosynthesis via de novo pathway; L-homoserine from L-aspartate: step 3/3.</text>
</comment>
<evidence type="ECO:0000256" key="12">
    <source>
        <dbReference type="ARBA" id="ARBA00023027"/>
    </source>
</evidence>
<dbReference type="InterPro" id="IPR002912">
    <property type="entry name" value="ACT_dom"/>
</dbReference>
<feature type="domain" description="ACT" evidence="20">
    <location>
        <begin position="353"/>
        <end position="431"/>
    </location>
</feature>
<evidence type="ECO:0000256" key="8">
    <source>
        <dbReference type="ARBA" id="ARBA00022697"/>
    </source>
</evidence>
<evidence type="ECO:0000256" key="19">
    <source>
        <dbReference type="RuleBase" id="RU004171"/>
    </source>
</evidence>
<comment type="catalytic activity">
    <reaction evidence="15">
        <text>L-homoserine + NADP(+) = L-aspartate 4-semialdehyde + NADPH + H(+)</text>
        <dbReference type="Rhea" id="RHEA:15761"/>
        <dbReference type="ChEBI" id="CHEBI:15378"/>
        <dbReference type="ChEBI" id="CHEBI:57476"/>
        <dbReference type="ChEBI" id="CHEBI:57783"/>
        <dbReference type="ChEBI" id="CHEBI:58349"/>
        <dbReference type="ChEBI" id="CHEBI:537519"/>
        <dbReference type="EC" id="1.1.1.3"/>
    </reaction>
    <physiologicalReaction direction="right-to-left" evidence="15">
        <dbReference type="Rhea" id="RHEA:15763"/>
    </physiologicalReaction>
</comment>
<dbReference type="RefSeq" id="WP_068723130.1">
    <property type="nucleotide sequence ID" value="NZ_LSKU01000001.1"/>
</dbReference>
<protein>
    <recommendedName>
        <fullName evidence="6 18">Homoserine dehydrogenase</fullName>
        <ecNumber evidence="5 18">1.1.1.3</ecNumber>
    </recommendedName>
</protein>
<dbReference type="EMBL" id="LSKU01000001">
    <property type="protein sequence ID" value="KXG43073.1"/>
    <property type="molecule type" value="Genomic_DNA"/>
</dbReference>
<reference evidence="21 22" key="1">
    <citation type="submission" date="2016-02" db="EMBL/GenBank/DDBJ databases">
        <title>Draft Genome for Tepidibacillus decaturensis nov. sp. Strain Z9, an Anaerobic, Moderately Thermophilic and Heterotrophic Bacterium from Deep Subsurface of the Illinois Basin, USA.</title>
        <authorList>
            <person name="Dong Y."/>
            <person name="Chang J.Y."/>
            <person name="Sanford R."/>
            <person name="Fouke B.W."/>
        </authorList>
    </citation>
    <scope>NUCLEOTIDE SEQUENCE [LARGE SCALE GENOMIC DNA]</scope>
    <source>
        <strain evidence="21 22">Z9</strain>
    </source>
</reference>
<keyword evidence="13" id="KW-0915">Sodium</keyword>
<dbReference type="AlphaFoldDB" id="A0A135L2K1"/>
<dbReference type="PROSITE" id="PS01042">
    <property type="entry name" value="HOMOSER_DHGENASE"/>
    <property type="match status" value="1"/>
</dbReference>
<dbReference type="STRING" id="1413211.U473_02805"/>
<evidence type="ECO:0000256" key="10">
    <source>
        <dbReference type="ARBA" id="ARBA00022857"/>
    </source>
</evidence>
<keyword evidence="8 18" id="KW-0791">Threonine biosynthesis</keyword>
<dbReference type="EC" id="1.1.1.3" evidence="5 18"/>
<evidence type="ECO:0000256" key="3">
    <source>
        <dbReference type="ARBA" id="ARBA00005062"/>
    </source>
</evidence>
<dbReference type="Gene3D" id="3.40.50.720">
    <property type="entry name" value="NAD(P)-binding Rossmann-like Domain"/>
    <property type="match status" value="1"/>
</dbReference>
<evidence type="ECO:0000256" key="2">
    <source>
        <dbReference type="ARBA" id="ARBA00005056"/>
    </source>
</evidence>